<evidence type="ECO:0000256" key="6">
    <source>
        <dbReference type="RuleBase" id="RU004182"/>
    </source>
</evidence>
<dbReference type="InterPro" id="IPR002081">
    <property type="entry name" value="Cryptochrome/DNA_photolyase_1"/>
</dbReference>
<evidence type="ECO:0000313" key="8">
    <source>
        <dbReference type="EMBL" id="MBR0801671.1"/>
    </source>
</evidence>
<feature type="domain" description="Photolyase/cryptochrome alpha/beta" evidence="7">
    <location>
        <begin position="5"/>
        <end position="139"/>
    </location>
</feature>
<accession>A0ABS5FY81</accession>
<dbReference type="PROSITE" id="PS00394">
    <property type="entry name" value="DNA_PHOTOLYASES_1_1"/>
    <property type="match status" value="1"/>
</dbReference>
<dbReference type="PROSITE" id="PS00691">
    <property type="entry name" value="DNA_PHOTOLYASES_1_2"/>
    <property type="match status" value="1"/>
</dbReference>
<dbReference type="RefSeq" id="WP_212495604.1">
    <property type="nucleotide sequence ID" value="NZ_JAFCJH010000095.1"/>
</dbReference>
<evidence type="ECO:0000313" key="9">
    <source>
        <dbReference type="Proteomes" id="UP001315278"/>
    </source>
</evidence>
<dbReference type="SUPFAM" id="SSF48173">
    <property type="entry name" value="Cryptochrome/photolyase FAD-binding domain"/>
    <property type="match status" value="1"/>
</dbReference>
<dbReference type="InterPro" id="IPR036155">
    <property type="entry name" value="Crypto/Photolyase_N_sf"/>
</dbReference>
<dbReference type="InterPro" id="IPR014729">
    <property type="entry name" value="Rossmann-like_a/b/a_fold"/>
</dbReference>
<dbReference type="Gene3D" id="1.10.579.10">
    <property type="entry name" value="DNA Cyclobutane Dipyrimidine Photolyase, subunit A, domain 3"/>
    <property type="match status" value="1"/>
</dbReference>
<dbReference type="InterPro" id="IPR036134">
    <property type="entry name" value="Crypto/Photolyase_FAD-like_sf"/>
</dbReference>
<organism evidence="8 9">
    <name type="scientific">Bradyrhizobium jicamae</name>
    <dbReference type="NCBI Taxonomy" id="280332"/>
    <lineage>
        <taxon>Bacteria</taxon>
        <taxon>Pseudomonadati</taxon>
        <taxon>Pseudomonadota</taxon>
        <taxon>Alphaproteobacteria</taxon>
        <taxon>Hyphomicrobiales</taxon>
        <taxon>Nitrobacteraceae</taxon>
        <taxon>Bradyrhizobium</taxon>
    </lineage>
</organism>
<name>A0ABS5FY81_9BRAD</name>
<dbReference type="InterPro" id="IPR005101">
    <property type="entry name" value="Cryptochr/Photolyase_FAD-bd"/>
</dbReference>
<evidence type="ECO:0000259" key="7">
    <source>
        <dbReference type="PROSITE" id="PS51645"/>
    </source>
</evidence>
<dbReference type="PANTHER" id="PTHR11455:SF9">
    <property type="entry name" value="CRYPTOCHROME CIRCADIAN CLOCK 5 ISOFORM X1"/>
    <property type="match status" value="1"/>
</dbReference>
<dbReference type="PRINTS" id="PR00147">
    <property type="entry name" value="DNAPHOTLYASE"/>
</dbReference>
<dbReference type="PANTHER" id="PTHR11455">
    <property type="entry name" value="CRYPTOCHROME"/>
    <property type="match status" value="1"/>
</dbReference>
<dbReference type="Gene3D" id="1.25.40.80">
    <property type="match status" value="1"/>
</dbReference>
<dbReference type="InterPro" id="IPR018394">
    <property type="entry name" value="DNA_photolyase_1_CS_C"/>
</dbReference>
<gene>
    <name evidence="8" type="ORF">JQ615_40705</name>
</gene>
<dbReference type="Pfam" id="PF03441">
    <property type="entry name" value="FAD_binding_7"/>
    <property type="match status" value="1"/>
</dbReference>
<evidence type="ECO:0000256" key="2">
    <source>
        <dbReference type="ARBA" id="ARBA00001974"/>
    </source>
</evidence>
<dbReference type="Gene3D" id="3.40.50.620">
    <property type="entry name" value="HUPs"/>
    <property type="match status" value="1"/>
</dbReference>
<dbReference type="EMBL" id="JAFCJH010000095">
    <property type="protein sequence ID" value="MBR0801671.1"/>
    <property type="molecule type" value="Genomic_DNA"/>
</dbReference>
<comment type="cofactor">
    <cofactor evidence="1">
        <name>(6R)-5,10-methylene-5,6,7,8-tetrahydrofolate</name>
        <dbReference type="ChEBI" id="CHEBI:15636"/>
    </cofactor>
</comment>
<dbReference type="PROSITE" id="PS51645">
    <property type="entry name" value="PHR_CRY_ALPHA_BETA"/>
    <property type="match status" value="1"/>
</dbReference>
<dbReference type="SUPFAM" id="SSF52425">
    <property type="entry name" value="Cryptochrome/photolyase, N-terminal domain"/>
    <property type="match status" value="1"/>
</dbReference>
<reference evidence="9" key="1">
    <citation type="journal article" date="2021" name="ISME J.">
        <title>Evolutionary origin and ecological implication of a unique nif island in free-living Bradyrhizobium lineages.</title>
        <authorList>
            <person name="Tao J."/>
        </authorList>
    </citation>
    <scope>NUCLEOTIDE SEQUENCE [LARGE SCALE GENOMIC DNA]</scope>
    <source>
        <strain evidence="9">SZCCT0434</strain>
    </source>
</reference>
<keyword evidence="3 6" id="KW-0285">Flavoprotein</keyword>
<dbReference type="Pfam" id="PF00875">
    <property type="entry name" value="DNA_photolyase"/>
    <property type="match status" value="1"/>
</dbReference>
<proteinExistence type="inferred from homology"/>
<evidence type="ECO:0000256" key="4">
    <source>
        <dbReference type="ARBA" id="ARBA00022827"/>
    </source>
</evidence>
<evidence type="ECO:0000256" key="1">
    <source>
        <dbReference type="ARBA" id="ARBA00001932"/>
    </source>
</evidence>
<protein>
    <submittedName>
        <fullName evidence="8">Deoxyribodipyrimidine photo-lyase</fullName>
    </submittedName>
</protein>
<comment type="similarity">
    <text evidence="6">Belongs to the DNA photolyase family.</text>
</comment>
<evidence type="ECO:0000256" key="5">
    <source>
        <dbReference type="ARBA" id="ARBA00022991"/>
    </source>
</evidence>
<comment type="caution">
    <text evidence="8">The sequence shown here is derived from an EMBL/GenBank/DDBJ whole genome shotgun (WGS) entry which is preliminary data.</text>
</comment>
<keyword evidence="5 6" id="KW-0157">Chromophore</keyword>
<keyword evidence="9" id="KW-1185">Reference proteome</keyword>
<sequence length="486" mass="54094">MAQTSPIIVWFRDDLRLSDHPALHEAASSGARVVCLYVLDEQSRALKPPAARPLGGAARWWLAQSLRALGDSLTAIDGTLVLRKGAAADVVAGLAREVNARAVFWNDIAQAPHQAVAGDLEAALARDGIASQIFSGDLLVEPSAIRNKENRGLRVFTPFWRRVLGLGDPPRPLPAPKKLSSIASIPSESLDDWDLEPTRPDWAGGLRESWTPGEAAAQARLKTFLDDIGGYADDRDRPDRDGTSRLSPHVRFGEISPRQVWHAAHFAAAQHPRLAGDIDKFLSELGWREFCRHLLFDVPDMAERNLQQQFDAFPWKRDVRALKAWQRGHTGYPIVDAGMRELWHSGVMHNRVRMVVASFLVKHLLIDWRAGEQWFWDTLVDADAGSNPANWQWVAGSGADAAPYFRVFNPILQGEKFDPDGAYVRRWVPELARLPDDLIHQPWTATPIELAGAGIELGKTYPQPIVEHKQGRERALAAYAKIRGKD</sequence>
<evidence type="ECO:0000256" key="3">
    <source>
        <dbReference type="ARBA" id="ARBA00022630"/>
    </source>
</evidence>
<dbReference type="Proteomes" id="UP001315278">
    <property type="component" value="Unassembled WGS sequence"/>
</dbReference>
<keyword evidence="4 6" id="KW-0274">FAD</keyword>
<comment type="cofactor">
    <cofactor evidence="2">
        <name>FAD</name>
        <dbReference type="ChEBI" id="CHEBI:57692"/>
    </cofactor>
</comment>
<dbReference type="InterPro" id="IPR006050">
    <property type="entry name" value="DNA_photolyase_N"/>
</dbReference>